<accession>B6TDX2</accession>
<name>B6TDX2_MAIZE</name>
<feature type="region of interest" description="Disordered" evidence="1">
    <location>
        <begin position="1"/>
        <end position="33"/>
    </location>
</feature>
<evidence type="ECO:0000313" key="2">
    <source>
        <dbReference type="EMBL" id="ACG35305.1"/>
    </source>
</evidence>
<sequence length="58" mass="6362">MSLESRALADPASPATAESRTHSHPWRHLVPRAAHSRSQTTLIGYSLVSFPPTDSELH</sequence>
<protein>
    <submittedName>
        <fullName evidence="2">Uncharacterized protein</fullName>
    </submittedName>
</protein>
<dbReference type="EMBL" id="EU963187">
    <property type="protein sequence ID" value="ACG35305.1"/>
    <property type="molecule type" value="mRNA"/>
</dbReference>
<reference evidence="2" key="1">
    <citation type="journal article" date="2009" name="Plant Mol. Biol.">
        <title>Insights into corn genes derived from large-scale cDNA sequencing.</title>
        <authorList>
            <person name="Alexandrov N.N."/>
            <person name="Brover V.V."/>
            <person name="Freidin S."/>
            <person name="Troukhan M.E."/>
            <person name="Tatarinova T.V."/>
            <person name="Zhang H."/>
            <person name="Swaller T.J."/>
            <person name="Lu Y.P."/>
            <person name="Bouck J."/>
            <person name="Flavell R.B."/>
            <person name="Feldmann K.A."/>
        </authorList>
    </citation>
    <scope>NUCLEOTIDE SEQUENCE</scope>
</reference>
<evidence type="ECO:0000256" key="1">
    <source>
        <dbReference type="SAM" id="MobiDB-lite"/>
    </source>
</evidence>
<dbReference type="AlphaFoldDB" id="B6TDX2"/>
<organism evidence="2">
    <name type="scientific">Zea mays</name>
    <name type="common">Maize</name>
    <dbReference type="NCBI Taxonomy" id="4577"/>
    <lineage>
        <taxon>Eukaryota</taxon>
        <taxon>Viridiplantae</taxon>
        <taxon>Streptophyta</taxon>
        <taxon>Embryophyta</taxon>
        <taxon>Tracheophyta</taxon>
        <taxon>Spermatophyta</taxon>
        <taxon>Magnoliopsida</taxon>
        <taxon>Liliopsida</taxon>
        <taxon>Poales</taxon>
        <taxon>Poaceae</taxon>
        <taxon>PACMAD clade</taxon>
        <taxon>Panicoideae</taxon>
        <taxon>Andropogonodae</taxon>
        <taxon>Andropogoneae</taxon>
        <taxon>Tripsacinae</taxon>
        <taxon>Zea</taxon>
    </lineage>
</organism>
<proteinExistence type="evidence at transcript level"/>